<keyword evidence="2" id="KW-0812">Transmembrane</keyword>
<protein>
    <recommendedName>
        <fullName evidence="7">Reverse transcriptase domain-containing protein</fullName>
    </recommendedName>
</protein>
<dbReference type="InterPro" id="IPR005135">
    <property type="entry name" value="Endo/exonuclease/phosphatase"/>
</dbReference>
<dbReference type="PANTHER" id="PTHR46890:SF48">
    <property type="entry name" value="RNA-DIRECTED DNA POLYMERASE"/>
    <property type="match status" value="1"/>
</dbReference>
<feature type="compositionally biased region" description="Basic residues" evidence="1">
    <location>
        <begin position="44"/>
        <end position="53"/>
    </location>
</feature>
<evidence type="ECO:0000259" key="4">
    <source>
        <dbReference type="Pfam" id="PF03372"/>
    </source>
</evidence>
<feature type="region of interest" description="Disordered" evidence="1">
    <location>
        <begin position="25"/>
        <end position="138"/>
    </location>
</feature>
<organism evidence="5 6">
    <name type="scientific">Arabidopsis suecica</name>
    <name type="common">Swedish thale-cress</name>
    <name type="synonym">Cardaminopsis suecica</name>
    <dbReference type="NCBI Taxonomy" id="45249"/>
    <lineage>
        <taxon>Eukaryota</taxon>
        <taxon>Viridiplantae</taxon>
        <taxon>Streptophyta</taxon>
        <taxon>Embryophyta</taxon>
        <taxon>Tracheophyta</taxon>
        <taxon>Spermatophyta</taxon>
        <taxon>Magnoliopsida</taxon>
        <taxon>eudicotyledons</taxon>
        <taxon>Gunneridae</taxon>
        <taxon>Pentapetalae</taxon>
        <taxon>rosids</taxon>
        <taxon>malvids</taxon>
        <taxon>Brassicales</taxon>
        <taxon>Brassicaceae</taxon>
        <taxon>Camelineae</taxon>
        <taxon>Arabidopsis</taxon>
    </lineage>
</organism>
<feature type="region of interest" description="Disordered" evidence="1">
    <location>
        <begin position="170"/>
        <end position="192"/>
    </location>
</feature>
<evidence type="ECO:0000313" key="6">
    <source>
        <dbReference type="Proteomes" id="UP000694251"/>
    </source>
</evidence>
<evidence type="ECO:0000256" key="1">
    <source>
        <dbReference type="SAM" id="MobiDB-lite"/>
    </source>
</evidence>
<feature type="domain" description="Endonuclease/exonuclease/phosphatase" evidence="4">
    <location>
        <begin position="545"/>
        <end position="712"/>
    </location>
</feature>
<feature type="transmembrane region" description="Helical" evidence="2">
    <location>
        <begin position="1381"/>
        <end position="1400"/>
    </location>
</feature>
<keyword evidence="2" id="KW-0472">Membrane</keyword>
<dbReference type="Pfam" id="PF03372">
    <property type="entry name" value="Exo_endo_phos"/>
    <property type="match status" value="1"/>
</dbReference>
<dbReference type="InterPro" id="IPR000477">
    <property type="entry name" value="RT_dom"/>
</dbReference>
<feature type="compositionally biased region" description="Low complexity" evidence="1">
    <location>
        <begin position="86"/>
        <end position="109"/>
    </location>
</feature>
<proteinExistence type="predicted"/>
<evidence type="ECO:0008006" key="7">
    <source>
        <dbReference type="Google" id="ProtNLM"/>
    </source>
</evidence>
<keyword evidence="6" id="KW-1185">Reference proteome</keyword>
<dbReference type="Proteomes" id="UP000694251">
    <property type="component" value="Unassembled WGS sequence"/>
</dbReference>
<reference evidence="5 6" key="1">
    <citation type="submission" date="2020-12" db="EMBL/GenBank/DDBJ databases">
        <title>Concerted genomic and epigenomic changes stabilize Arabidopsis allopolyploids.</title>
        <authorList>
            <person name="Chen Z."/>
        </authorList>
    </citation>
    <scope>NUCLEOTIDE SEQUENCE [LARGE SCALE GENOMIC DNA]</scope>
    <source>
        <strain evidence="5">As9502</strain>
        <tissue evidence="5">Leaf</tissue>
    </source>
</reference>
<dbReference type="PANTHER" id="PTHR46890">
    <property type="entry name" value="NON-LTR RETROLELEMENT REVERSE TRANSCRIPTASE-LIKE PROTEIN-RELATED"/>
    <property type="match status" value="1"/>
</dbReference>
<dbReference type="OrthoDB" id="1938625at2759"/>
<name>A0A8T1XBW9_ARASU</name>
<dbReference type="CDD" id="cd01650">
    <property type="entry name" value="RT_nLTR_like"/>
    <property type="match status" value="1"/>
</dbReference>
<accession>A0A8T1XBW9</accession>
<feature type="domain" description="Reverse transcriptase" evidence="3">
    <location>
        <begin position="979"/>
        <end position="1089"/>
    </location>
</feature>
<evidence type="ECO:0000313" key="5">
    <source>
        <dbReference type="EMBL" id="KAG7530788.1"/>
    </source>
</evidence>
<dbReference type="EMBL" id="JAEFBJ010000075">
    <property type="protein sequence ID" value="KAG7530788.1"/>
    <property type="molecule type" value="Genomic_DNA"/>
</dbReference>
<gene>
    <name evidence="5" type="ORF">ISN44_Un75g000040</name>
</gene>
<dbReference type="GO" id="GO:0003824">
    <property type="term" value="F:catalytic activity"/>
    <property type="evidence" value="ECO:0007669"/>
    <property type="project" value="InterPro"/>
</dbReference>
<feature type="compositionally biased region" description="Low complexity" evidence="1">
    <location>
        <begin position="117"/>
        <end position="138"/>
    </location>
</feature>
<dbReference type="InterPro" id="IPR052343">
    <property type="entry name" value="Retrotransposon-Effector_Assoc"/>
</dbReference>
<evidence type="ECO:0000259" key="3">
    <source>
        <dbReference type="Pfam" id="PF00078"/>
    </source>
</evidence>
<keyword evidence="2" id="KW-1133">Transmembrane helix</keyword>
<evidence type="ECO:0000256" key="2">
    <source>
        <dbReference type="SAM" id="Phobius"/>
    </source>
</evidence>
<dbReference type="Pfam" id="PF00078">
    <property type="entry name" value="RVT_1"/>
    <property type="match status" value="1"/>
</dbReference>
<comment type="caution">
    <text evidence="5">The sequence shown here is derived from an EMBL/GenBank/DDBJ whole genome shotgun (WGS) entry which is preliminary data.</text>
</comment>
<sequence>MAKKEDLDWVKKEILEAIQRYRDTLNEMEPTINPNGTVSAFSHLVRRRPRRRSATSSSPSGPPLLMRNKVSSQKKKPPPAAPLSSPPLRETSASAGAQSPIPSPQSSLPPSQPSIPPSQSSDLLISGRFSSSEASSGSPAKAVAASVLSSKPNVLASPREQSKVIPNPAKIDLKPRCTGTSANAASPADPVSSATAKLLTRRQFYSEPPAQGTVHAIVNGIWSRFSQGHLGYQDGGPTMFVAKWKPGSIPQKPELSSAPVWLELRNVPLQFFNEDGFEFIAGLVGEPKGLHPSTANMTNLEVAKVFTLIDPRKPLPEAVNVQFPSGEISRVLVSSPWMPPICSFCKEVGHILKRCKLAPVSCSACKSTCHSAAACPRAKAKPKKKVPRPKKSATPPELLLNLPATSALPAPSVKGKEIVIGSVLPSPKPALACNVASTSEWIQVKPKSVSKKGISIPASSPTPVQEGTICIDIGLDKIQADQDLLEAKSLESDSSDVLSSEDGVDPEIDESQFLKMFSQRQQRAVQTEEALSAILPGWSFKDNYAFSDLGKIWIMWHPSVKVSIISKSLQMMTCEVLLPDSQSEIVISFVYAANEESARRELWTEIVSIASSPRMVGKAWSVLGDFNQVLSPSDNSSSLNPNVDLPIRLFRDCLLEADLSDLNFRGCSFTWWNKRSANPLAKKLDRILVNENWLQLFPASLGFFGEPDFSDHSSCSITLNPFVQRQRKAFRFQNFLLQNPNFVPLVAYHWFSFNLVGSAMLRFSKKLKILKRYIREFSKDNYSNLEKRVKEAHLVVLRLQQQLLSNPTPALALLEMKANEKWQVLLQAEESFLCQRSRITWLREGDLNTAYFHRITSARLAMNHIHFLVDNSGGRIESQQLIQEHCVSYYKSLLGGPEESPQFDPADLSSLLEFRCSPAHQAALDSVFSPEEIRQAVFSLPRNKTSGPDGYSAEFFKSCWHIVGPELVEACFRIFQVWPISLCNTVYKVISKLLAGRLQSLLPSVISNAQSAFLPGRLLAENVLLATELVNGYSRKNIGPRGMLKVDLRKAFDSVKWEFITAILKAMHFPDRFINWISQCISTPQFSVSVNGVTSGISDALDIFASWSGLKMNCEKTQIFTAGLDPGESLAISSFGFPIGSMPIRFLWSGSVDISKGFKVSWANICYPKTEGGLGLRRLGIWNSTLCLKLVWLLFSGSGSLWVAWHHHHHIKGKSFWSLNPSTKDSWNWRSLLNLRPLAERFVQCKLGNGRLASFWFDSWCPLGPLIKYFGVDGPSLLRLPIHCSVADAWDDNGWILPPSRSLRALPLIDLLDSVTPVFSSLEEDSYFWVIQGIKFNRFPTAITWESTRPRTTTKDWATSVWFKGATPKHAFTMWTAQLHAFKTSISFVVVSCILLYLSLAHESGMKI</sequence>